<dbReference type="Gene3D" id="3.40.640.10">
    <property type="entry name" value="Type I PLP-dependent aspartate aminotransferase-like (Major domain)"/>
    <property type="match status" value="1"/>
</dbReference>
<dbReference type="EC" id="2.3.1.47" evidence="9"/>
<keyword evidence="6 9" id="KW-0093">Biotin biosynthesis</keyword>
<evidence type="ECO:0000256" key="1">
    <source>
        <dbReference type="ARBA" id="ARBA00001933"/>
    </source>
</evidence>
<dbReference type="PANTHER" id="PTHR13693">
    <property type="entry name" value="CLASS II AMINOTRANSFERASE/8-AMINO-7-OXONONANOATE SYNTHASE"/>
    <property type="match status" value="1"/>
</dbReference>
<feature type="binding site" evidence="9">
    <location>
        <position position="21"/>
    </location>
    <ligand>
        <name>substrate</name>
    </ligand>
</feature>
<dbReference type="InterPro" id="IPR015424">
    <property type="entry name" value="PyrdxlP-dep_Trfase"/>
</dbReference>
<accession>A0AAN1WHX4</accession>
<sequence>MTLDGHLQARLAAREAALLYRQRVTVESSNQVDQVAAGNPFVNFCSNDYLGLANHPQVKAAIKAAVDEAGFGSGASHLVSGHSLWHHKLELVLARLTQRPRALLFSTGYMANMALVTGLLENGQSVVGDKLNHASLVDAAQLACANKSKSSFLRYKHSDMADLERQLKKTSAGTLVLTDGVFSMDGDIAPLPALAALCRKYKSYLAVDDAHGFGCLGPNGAGSVLAAGLSVGDVPVYMGTLGKAVGGFGAFVAGSEALIETLIQFARPYIYTTALPPAVAAGNVASVALLRDEPSYRVRLQENITLFKAQAKHHLASLEGVKLLPSDTAIQPLILGAEKRVMQVAGHLLQAGYWVGSIRPPTVPVGTARLRITLSAKHTQQHIDGLWLALAEALKVTEYDR</sequence>
<proteinExistence type="inferred from homology"/>
<dbReference type="GO" id="GO:0008710">
    <property type="term" value="F:8-amino-7-oxononanoate synthase activity"/>
    <property type="evidence" value="ECO:0007669"/>
    <property type="project" value="UniProtKB-UniRule"/>
</dbReference>
<evidence type="ECO:0000256" key="6">
    <source>
        <dbReference type="ARBA" id="ARBA00022756"/>
    </source>
</evidence>
<feature type="binding site" evidence="9">
    <location>
        <position position="211"/>
    </location>
    <ligand>
        <name>pyridoxal 5'-phosphate</name>
        <dbReference type="ChEBI" id="CHEBI:597326"/>
    </ligand>
</feature>
<dbReference type="InterPro" id="IPR001917">
    <property type="entry name" value="Aminotrans_II_pyridoxalP_BS"/>
</dbReference>
<evidence type="ECO:0000313" key="13">
    <source>
        <dbReference type="Proteomes" id="UP001320119"/>
    </source>
</evidence>
<dbReference type="CDD" id="cd06454">
    <property type="entry name" value="KBL_like"/>
    <property type="match status" value="1"/>
</dbReference>
<feature type="binding site" evidence="9">
    <location>
        <position position="183"/>
    </location>
    <ligand>
        <name>pyridoxal 5'-phosphate</name>
        <dbReference type="ChEBI" id="CHEBI:597326"/>
    </ligand>
</feature>
<evidence type="ECO:0000256" key="8">
    <source>
        <dbReference type="ARBA" id="ARBA00047715"/>
    </source>
</evidence>
<gene>
    <name evidence="9" type="primary">bioF</name>
    <name evidence="12" type="ORF">MARGE09_P2129</name>
</gene>
<dbReference type="GO" id="GO:0009102">
    <property type="term" value="P:biotin biosynthetic process"/>
    <property type="evidence" value="ECO:0007669"/>
    <property type="project" value="UniProtKB-UniRule"/>
</dbReference>
<comment type="catalytic activity">
    <reaction evidence="8 9">
        <text>6-carboxyhexanoyl-[ACP] + L-alanine + H(+) = (8S)-8-amino-7-oxononanoate + holo-[ACP] + CO2</text>
        <dbReference type="Rhea" id="RHEA:42288"/>
        <dbReference type="Rhea" id="RHEA-COMP:9685"/>
        <dbReference type="Rhea" id="RHEA-COMP:9955"/>
        <dbReference type="ChEBI" id="CHEBI:15378"/>
        <dbReference type="ChEBI" id="CHEBI:16526"/>
        <dbReference type="ChEBI" id="CHEBI:57972"/>
        <dbReference type="ChEBI" id="CHEBI:64479"/>
        <dbReference type="ChEBI" id="CHEBI:78846"/>
        <dbReference type="ChEBI" id="CHEBI:149468"/>
        <dbReference type="EC" id="2.3.1.47"/>
    </reaction>
</comment>
<evidence type="ECO:0000259" key="11">
    <source>
        <dbReference type="Pfam" id="PF00155"/>
    </source>
</evidence>
<dbReference type="InterPro" id="IPR015421">
    <property type="entry name" value="PyrdxlP-dep_Trfase_major"/>
</dbReference>
<evidence type="ECO:0000256" key="5">
    <source>
        <dbReference type="ARBA" id="ARBA00022679"/>
    </source>
</evidence>
<feature type="binding site" evidence="9">
    <location>
        <position position="362"/>
    </location>
    <ligand>
        <name>substrate</name>
    </ligand>
</feature>
<keyword evidence="12" id="KW-0012">Acyltransferase</keyword>
<protein>
    <recommendedName>
        <fullName evidence="9">8-amino-7-oxononanoate synthase</fullName>
        <shortName evidence="9">AONS</shortName>
        <ecNumber evidence="9">2.3.1.47</ecNumber>
    </recommendedName>
    <alternativeName>
        <fullName evidence="9">7-keto-8-amino-pelargonic acid synthase</fullName>
        <shortName evidence="9">7-KAP synthase</shortName>
        <shortName evidence="9">KAPA synthase</shortName>
    </alternativeName>
    <alternativeName>
        <fullName evidence="9">8-amino-7-ketopelargonate synthase</fullName>
    </alternativeName>
</protein>
<evidence type="ECO:0000256" key="2">
    <source>
        <dbReference type="ARBA" id="ARBA00004746"/>
    </source>
</evidence>
<feature type="modified residue" description="N6-(pyridoxal phosphate)lysine" evidence="9 10">
    <location>
        <position position="243"/>
    </location>
</feature>
<reference evidence="12 13" key="1">
    <citation type="journal article" date="2022" name="IScience">
        <title>An ultrasensitive nanofiber-based assay for enzymatic hydrolysis and deep-sea microbial degradation of cellulose.</title>
        <authorList>
            <person name="Tsudome M."/>
            <person name="Tachioka M."/>
            <person name="Miyazaki M."/>
            <person name="Uchimura K."/>
            <person name="Tsuda M."/>
            <person name="Takaki Y."/>
            <person name="Deguchi S."/>
        </authorList>
    </citation>
    <scope>NUCLEOTIDE SEQUENCE [LARGE SCALE GENOMIC DNA]</scope>
    <source>
        <strain evidence="12 13">GE09</strain>
    </source>
</reference>
<evidence type="ECO:0000313" key="12">
    <source>
        <dbReference type="EMBL" id="BCD97928.1"/>
    </source>
</evidence>
<feature type="binding site" evidence="9">
    <location>
        <position position="240"/>
    </location>
    <ligand>
        <name>pyridoxal 5'-phosphate</name>
        <dbReference type="ChEBI" id="CHEBI:597326"/>
    </ligand>
</feature>
<evidence type="ECO:0000256" key="4">
    <source>
        <dbReference type="ARBA" id="ARBA00011738"/>
    </source>
</evidence>
<dbReference type="PANTHER" id="PTHR13693:SF100">
    <property type="entry name" value="8-AMINO-7-OXONONANOATE SYNTHASE"/>
    <property type="match status" value="1"/>
</dbReference>
<keyword evidence="13" id="KW-1185">Reference proteome</keyword>
<evidence type="ECO:0000256" key="7">
    <source>
        <dbReference type="ARBA" id="ARBA00022898"/>
    </source>
</evidence>
<organism evidence="12 13">
    <name type="scientific">Marinagarivorans cellulosilyticus</name>
    <dbReference type="NCBI Taxonomy" id="2721545"/>
    <lineage>
        <taxon>Bacteria</taxon>
        <taxon>Pseudomonadati</taxon>
        <taxon>Pseudomonadota</taxon>
        <taxon>Gammaproteobacteria</taxon>
        <taxon>Cellvibrionales</taxon>
        <taxon>Cellvibrionaceae</taxon>
        <taxon>Marinagarivorans</taxon>
    </lineage>
</organism>
<dbReference type="EMBL" id="AP023086">
    <property type="protein sequence ID" value="BCD97928.1"/>
    <property type="molecule type" value="Genomic_DNA"/>
</dbReference>
<feature type="binding site" evidence="9">
    <location>
        <begin position="108"/>
        <end position="109"/>
    </location>
    <ligand>
        <name>pyridoxal 5'-phosphate</name>
        <dbReference type="ChEBI" id="CHEBI:597326"/>
    </ligand>
</feature>
<dbReference type="KEGG" id="marq:MARGE09_P2129"/>
<dbReference type="InterPro" id="IPR004839">
    <property type="entry name" value="Aminotransferase_I/II_large"/>
</dbReference>
<comment type="similarity">
    <text evidence="3 9">Belongs to the class-II pyridoxal-phosphate-dependent aminotransferase family. BioF subfamily.</text>
</comment>
<dbReference type="InterPro" id="IPR015422">
    <property type="entry name" value="PyrdxlP-dep_Trfase_small"/>
</dbReference>
<evidence type="ECO:0000256" key="3">
    <source>
        <dbReference type="ARBA" id="ARBA00010008"/>
    </source>
</evidence>
<keyword evidence="5 9" id="KW-0808">Transferase</keyword>
<dbReference type="Pfam" id="PF00155">
    <property type="entry name" value="Aminotran_1_2"/>
    <property type="match status" value="1"/>
</dbReference>
<comment type="pathway">
    <text evidence="2 9">Cofactor biosynthesis; biotin biosynthesis.</text>
</comment>
<dbReference type="Gene3D" id="3.90.1150.10">
    <property type="entry name" value="Aspartate Aminotransferase, domain 1"/>
    <property type="match status" value="1"/>
</dbReference>
<feature type="binding site" evidence="9">
    <location>
        <position position="133"/>
    </location>
    <ligand>
        <name>substrate</name>
    </ligand>
</feature>
<feature type="domain" description="Aminotransferase class I/classII large" evidence="11">
    <location>
        <begin position="41"/>
        <end position="385"/>
    </location>
</feature>
<dbReference type="SUPFAM" id="SSF53383">
    <property type="entry name" value="PLP-dependent transferases"/>
    <property type="match status" value="1"/>
</dbReference>
<dbReference type="InterPro" id="IPR004723">
    <property type="entry name" value="AONS_Archaea/Proteobacteria"/>
</dbReference>
<name>A0AAN1WHX4_9GAMM</name>
<dbReference type="PROSITE" id="PS00599">
    <property type="entry name" value="AA_TRANSFER_CLASS_2"/>
    <property type="match status" value="1"/>
</dbReference>
<dbReference type="NCBIfam" id="TIGR00858">
    <property type="entry name" value="bioF"/>
    <property type="match status" value="1"/>
</dbReference>
<evidence type="ECO:0000256" key="10">
    <source>
        <dbReference type="PIRSR" id="PIRSR604723-51"/>
    </source>
</evidence>
<dbReference type="HAMAP" id="MF_01693">
    <property type="entry name" value="BioF_aminotrans_2"/>
    <property type="match status" value="1"/>
</dbReference>
<comment type="function">
    <text evidence="9">Catalyzes the decarboxylative condensation of pimeloyl-[acyl-carrier protein] and L-alanine to produce 8-amino-7-oxononanoate (AON), [acyl-carrier protein], and carbon dioxide.</text>
</comment>
<comment type="cofactor">
    <cofactor evidence="1 9 10">
        <name>pyridoxal 5'-phosphate</name>
        <dbReference type="ChEBI" id="CHEBI:597326"/>
    </cofactor>
</comment>
<comment type="subunit">
    <text evidence="4 9">Homodimer.</text>
</comment>
<evidence type="ECO:0000256" key="9">
    <source>
        <dbReference type="HAMAP-Rule" id="MF_01693"/>
    </source>
</evidence>
<dbReference type="InterPro" id="IPR022834">
    <property type="entry name" value="AONS_Proteobacteria"/>
</dbReference>
<dbReference type="Proteomes" id="UP001320119">
    <property type="component" value="Chromosome"/>
</dbReference>
<keyword evidence="7 9" id="KW-0663">Pyridoxal phosphate</keyword>
<dbReference type="GO" id="GO:0030170">
    <property type="term" value="F:pyridoxal phosphate binding"/>
    <property type="evidence" value="ECO:0007669"/>
    <property type="project" value="UniProtKB-UniRule"/>
</dbReference>
<dbReference type="AlphaFoldDB" id="A0AAN1WHX4"/>
<dbReference type="RefSeq" id="WP_420828066.1">
    <property type="nucleotide sequence ID" value="NZ_AP023086.1"/>
</dbReference>
<dbReference type="InterPro" id="IPR050087">
    <property type="entry name" value="AON_synthase_class-II"/>
</dbReference>